<dbReference type="Proteomes" id="UP000271937">
    <property type="component" value="Unassembled WGS sequence"/>
</dbReference>
<gene>
    <name evidence="1" type="ORF">EG849_05145</name>
</gene>
<dbReference type="RefSeq" id="WP_125012018.1">
    <property type="nucleotide sequence ID" value="NZ_RQVR01000004.1"/>
</dbReference>
<dbReference type="AlphaFoldDB" id="A0A3P3WCU5"/>
<comment type="caution">
    <text evidence="1">The sequence shown here is derived from an EMBL/GenBank/DDBJ whole genome shotgun (WGS) entry which is preliminary data.</text>
</comment>
<reference evidence="1 2" key="1">
    <citation type="submission" date="2018-11" db="EMBL/GenBank/DDBJ databases">
        <title>Flavobacterium sp. nov., YIM 102600 draft genome.</title>
        <authorList>
            <person name="Li G."/>
            <person name="Jiang Y."/>
        </authorList>
    </citation>
    <scope>NUCLEOTIDE SEQUENCE [LARGE SCALE GENOMIC DNA]</scope>
    <source>
        <strain evidence="1 2">YIM 102600</strain>
    </source>
</reference>
<protein>
    <submittedName>
        <fullName evidence="1">Uncharacterized protein</fullName>
    </submittedName>
</protein>
<sequence length="93" mass="11339">MLFCDSNGVLFLAIRKSEIKEKWRIWLKFIPNVWKFEVIFKQTPNEMNTEELREYFLARISELKKTNSREEWIQSVKNAKSHFEIIHGTEKKY</sequence>
<proteinExistence type="predicted"/>
<keyword evidence="2" id="KW-1185">Reference proteome</keyword>
<accession>A0A3P3WCU5</accession>
<organism evidence="1 2">
    <name type="scientific">Flavobacterium macacae</name>
    <dbReference type="NCBI Taxonomy" id="2488993"/>
    <lineage>
        <taxon>Bacteria</taxon>
        <taxon>Pseudomonadati</taxon>
        <taxon>Bacteroidota</taxon>
        <taxon>Flavobacteriia</taxon>
        <taxon>Flavobacteriales</taxon>
        <taxon>Flavobacteriaceae</taxon>
        <taxon>Flavobacterium</taxon>
    </lineage>
</organism>
<evidence type="ECO:0000313" key="2">
    <source>
        <dbReference type="Proteomes" id="UP000271937"/>
    </source>
</evidence>
<evidence type="ECO:0000313" key="1">
    <source>
        <dbReference type="EMBL" id="RRJ92975.1"/>
    </source>
</evidence>
<dbReference type="EMBL" id="RQVR01000004">
    <property type="protein sequence ID" value="RRJ92975.1"/>
    <property type="molecule type" value="Genomic_DNA"/>
</dbReference>
<name>A0A3P3WCU5_9FLAO</name>